<keyword evidence="2" id="KW-0812">Transmembrane</keyword>
<gene>
    <name evidence="3" type="ORF">MEDL_25906</name>
</gene>
<proteinExistence type="predicted"/>
<organism evidence="3 4">
    <name type="scientific">Mytilus edulis</name>
    <name type="common">Blue mussel</name>
    <dbReference type="NCBI Taxonomy" id="6550"/>
    <lineage>
        <taxon>Eukaryota</taxon>
        <taxon>Metazoa</taxon>
        <taxon>Spiralia</taxon>
        <taxon>Lophotrochozoa</taxon>
        <taxon>Mollusca</taxon>
        <taxon>Bivalvia</taxon>
        <taxon>Autobranchia</taxon>
        <taxon>Pteriomorphia</taxon>
        <taxon>Mytilida</taxon>
        <taxon>Mytiloidea</taxon>
        <taxon>Mytilidae</taxon>
        <taxon>Mytilinae</taxon>
        <taxon>Mytilus</taxon>
    </lineage>
</organism>
<dbReference type="OrthoDB" id="10046272at2759"/>
<reference evidence="3" key="1">
    <citation type="submission" date="2021-03" db="EMBL/GenBank/DDBJ databases">
        <authorList>
            <person name="Bekaert M."/>
        </authorList>
    </citation>
    <scope>NUCLEOTIDE SEQUENCE</scope>
</reference>
<feature type="compositionally biased region" description="Polar residues" evidence="1">
    <location>
        <begin position="335"/>
        <end position="345"/>
    </location>
</feature>
<keyword evidence="2" id="KW-0472">Membrane</keyword>
<sequence length="345" mass="36822">MVTACDWLIQQIFEYLFNHSITTYEYQSPQRPWHTLQDGSTLQGISGSGTGTGVLGDADTRIVGGTKADFSALSALLPLLLLAPLILAATIPTAVQAVQTPAATAAAVIAPLDCARTRGAYLWRPNTAQEAAAVRNEFDLGNNSFVWTGAFDIDQDNTFTCAIENVKINSLGVAYRTGNEIRDKWRNTVSKANKAFTEQRREVSKTGGGPPPKPIPPQFEAVIDLMKDSSSFTGIDEGLETDILITGKHNTSHSDDDLFTTPLASPATDTTDTVAETSSPQPSTSPGFVPNTLPSKPVSTKTVVGSSHHPENAKQQRTHPGIASSSVERTIGSAKAQQTEVTVKN</sequence>
<dbReference type="AlphaFoldDB" id="A0A8S3RUU1"/>
<name>A0A8S3RUU1_MYTED</name>
<evidence type="ECO:0000313" key="3">
    <source>
        <dbReference type="EMBL" id="CAG2211925.1"/>
    </source>
</evidence>
<dbReference type="EMBL" id="CAJPWZ010001281">
    <property type="protein sequence ID" value="CAG2211925.1"/>
    <property type="molecule type" value="Genomic_DNA"/>
</dbReference>
<feature type="compositionally biased region" description="Polar residues" evidence="1">
    <location>
        <begin position="267"/>
        <end position="305"/>
    </location>
</feature>
<evidence type="ECO:0000256" key="2">
    <source>
        <dbReference type="SAM" id="Phobius"/>
    </source>
</evidence>
<keyword evidence="2" id="KW-1133">Transmembrane helix</keyword>
<accession>A0A8S3RUU1</accession>
<feature type="transmembrane region" description="Helical" evidence="2">
    <location>
        <begin position="70"/>
        <end position="91"/>
    </location>
</feature>
<evidence type="ECO:0000313" key="4">
    <source>
        <dbReference type="Proteomes" id="UP000683360"/>
    </source>
</evidence>
<feature type="region of interest" description="Disordered" evidence="1">
    <location>
        <begin position="249"/>
        <end position="345"/>
    </location>
</feature>
<feature type="region of interest" description="Disordered" evidence="1">
    <location>
        <begin position="197"/>
        <end position="218"/>
    </location>
</feature>
<protein>
    <submittedName>
        <fullName evidence="3">Uncharacterized protein</fullName>
    </submittedName>
</protein>
<dbReference type="Proteomes" id="UP000683360">
    <property type="component" value="Unassembled WGS sequence"/>
</dbReference>
<comment type="caution">
    <text evidence="3">The sequence shown here is derived from an EMBL/GenBank/DDBJ whole genome shotgun (WGS) entry which is preliminary data.</text>
</comment>
<evidence type="ECO:0000256" key="1">
    <source>
        <dbReference type="SAM" id="MobiDB-lite"/>
    </source>
</evidence>
<keyword evidence="4" id="KW-1185">Reference proteome</keyword>